<name>A0ABD0MM92_CIRMR</name>
<sequence>MNDSHTGAHMAADEWKLTEKEPAVVTDNAANMSVAVEIAGYPHVRCFAHVLNLAVQRALKLPNVARLLGRIRRICTFFHRSTSAAEALKRNQKMLGLPHHKLITDVVVRWNSAYEMISRFLEQQPAVTAALLSPEVRKNTTDISTLTDGDIRNAEEVVNALHPMLVATKSMCEEKSPTVSIIAPLHAQLLSDTLSTTEDAPLVKDIKCAIHGDLSKRYMSAEEKNFLYVASALDPGFKSMLFLSPSEVQETYAMVVSRAAALMGNADVGMQSDGNVEEGGSSEESGPADDTSDEDRPPHTPKKKEIRTCKPPWTNIPACQIFPDPIEVQQYQESSPLPLSDEPLGWWKSEACKYSHLAKLAQSKSSVVNLFRNSYTNKIKWRGGESGCDAYLPAKRRHLEGPSRLPSRACKFSSTLVVKAYAASGQAASALNVMAILQSYCRTDYALRATEVTAQALGRAMSTMVVQEHHLWLNLVEMRDTEKVCFLYAPISQVGDTVEEFAQQFSTVKKQTEAIKHILPRRSWAGAHCTSRQDVFDGLHLHLLHAEGGPLLEPFLCRVVVLLALKRFRPPGQACVGPHRQHSNCGVHQPPGRCPLLSHVTTGPPSLTLELTQTQVSPWHSHSWRIQSGGRFSVMTEFAPRRVEAPPSDGPADLESFRPGTSRSLCLTRIHSLPVVNLVLRPCAPLISSSLAHSSEEGPPFSGERHNLASAPRSLEPPPMVPGRDQEDFRDLPPSVVPTIPFRDQVVTLQAIPSQEGDPNLTLLCPVRALRIYLERTQLFRCSEQLFVCFGGQQMGNAVSKQKDLPLVCGCDPYSLPGQRLTLPTGSESPLDQGCRCLGSSCEWGLFNRHLQSRGWATPNTFTRFYNLRMELVSTRVLNASSSTQDTGQV</sequence>
<evidence type="ECO:0000256" key="1">
    <source>
        <dbReference type="SAM" id="MobiDB-lite"/>
    </source>
</evidence>
<feature type="region of interest" description="Disordered" evidence="1">
    <location>
        <begin position="268"/>
        <end position="311"/>
    </location>
</feature>
<dbReference type="PANTHER" id="PTHR46481">
    <property type="entry name" value="ZINC FINGER BED DOMAIN-CONTAINING PROTEIN 4"/>
    <property type="match status" value="1"/>
</dbReference>
<dbReference type="InterPro" id="IPR052035">
    <property type="entry name" value="ZnF_BED_domain_contain"/>
</dbReference>
<dbReference type="PANTHER" id="PTHR46481:SF4">
    <property type="entry name" value="ZINC FINGER BED DOMAIN-CONTAINING PROTEIN 4"/>
    <property type="match status" value="1"/>
</dbReference>
<gene>
    <name evidence="2" type="ORF">M9458_053408</name>
</gene>
<dbReference type="AlphaFoldDB" id="A0ABD0MM92"/>
<feature type="region of interest" description="Disordered" evidence="1">
    <location>
        <begin position="694"/>
        <end position="725"/>
    </location>
</feature>
<comment type="caution">
    <text evidence="2">The sequence shown here is derived from an EMBL/GenBank/DDBJ whole genome shotgun (WGS) entry which is preliminary data.</text>
</comment>
<accession>A0ABD0MM92</accession>
<evidence type="ECO:0000313" key="3">
    <source>
        <dbReference type="Proteomes" id="UP001529510"/>
    </source>
</evidence>
<dbReference type="SUPFAM" id="SSF53098">
    <property type="entry name" value="Ribonuclease H-like"/>
    <property type="match status" value="1"/>
</dbReference>
<dbReference type="InterPro" id="IPR012337">
    <property type="entry name" value="RNaseH-like_sf"/>
</dbReference>
<organism evidence="2 3">
    <name type="scientific">Cirrhinus mrigala</name>
    <name type="common">Mrigala</name>
    <dbReference type="NCBI Taxonomy" id="683832"/>
    <lineage>
        <taxon>Eukaryota</taxon>
        <taxon>Metazoa</taxon>
        <taxon>Chordata</taxon>
        <taxon>Craniata</taxon>
        <taxon>Vertebrata</taxon>
        <taxon>Euteleostomi</taxon>
        <taxon>Actinopterygii</taxon>
        <taxon>Neopterygii</taxon>
        <taxon>Teleostei</taxon>
        <taxon>Ostariophysi</taxon>
        <taxon>Cypriniformes</taxon>
        <taxon>Cyprinidae</taxon>
        <taxon>Labeoninae</taxon>
        <taxon>Labeonini</taxon>
        <taxon>Cirrhinus</taxon>
    </lineage>
</organism>
<reference evidence="2 3" key="1">
    <citation type="submission" date="2024-05" db="EMBL/GenBank/DDBJ databases">
        <title>Genome sequencing and assembly of Indian major carp, Cirrhinus mrigala (Hamilton, 1822).</title>
        <authorList>
            <person name="Mohindra V."/>
            <person name="Chowdhury L.M."/>
            <person name="Lal K."/>
            <person name="Jena J.K."/>
        </authorList>
    </citation>
    <scope>NUCLEOTIDE SEQUENCE [LARGE SCALE GENOMIC DNA]</scope>
    <source>
        <strain evidence="2">CM1030</strain>
        <tissue evidence="2">Blood</tissue>
    </source>
</reference>
<evidence type="ECO:0000313" key="2">
    <source>
        <dbReference type="EMBL" id="KAL0151217.1"/>
    </source>
</evidence>
<protein>
    <submittedName>
        <fullName evidence="2">Uncharacterized protein</fullName>
    </submittedName>
</protein>
<proteinExistence type="predicted"/>
<keyword evidence="3" id="KW-1185">Reference proteome</keyword>
<dbReference type="EMBL" id="JAMKFB020000255">
    <property type="protein sequence ID" value="KAL0151217.1"/>
    <property type="molecule type" value="Genomic_DNA"/>
</dbReference>
<dbReference type="Proteomes" id="UP001529510">
    <property type="component" value="Unassembled WGS sequence"/>
</dbReference>